<keyword evidence="2" id="KW-1185">Reference proteome</keyword>
<proteinExistence type="predicted"/>
<dbReference type="RefSeq" id="WP_090110984.1">
    <property type="nucleotide sequence ID" value="NZ_FNAT01000002.1"/>
</dbReference>
<reference evidence="2" key="1">
    <citation type="submission" date="2016-10" db="EMBL/GenBank/DDBJ databases">
        <authorList>
            <person name="Varghese N."/>
            <person name="Submissions S."/>
        </authorList>
    </citation>
    <scope>NUCLEOTIDE SEQUENCE [LARGE SCALE GENOMIC DNA]</scope>
    <source>
        <strain evidence="2">DSM 21424</strain>
    </source>
</reference>
<sequence>MQADFDIVIVAQAGRLEAEALLLAASLRRFSPGFAGRLVVAEPQPGPLWPDDPRLTPEGRDMLVELGATLLPFESRRFGAAYPHGNKIEALAAMPPRPFLFLDSDTLVTAEIGALPLERPSASMRREATWPVPRPGWPGYEAVWRALHERFGLEIEPTLDPARSAEDWQRYLYFNAGWVCGPDARAFGARWGEWACAVLDDPPPALDGQVLHPWLDQAVLPLVVAAFGGGRPGAGLSGLDGPATCHYRTFPLLYARESDAVVAALEEVAAPNQLKRLLKRHEPILRMVYQGRGRRVRALFDRAALPAAEKEIRNILRSHGFWMR</sequence>
<dbReference type="Proteomes" id="UP000198922">
    <property type="component" value="Unassembled WGS sequence"/>
</dbReference>
<name>A0A1G7CXP6_9RHOB</name>
<dbReference type="STRING" id="521013.SAMN04488567_1689"/>
<dbReference type="OrthoDB" id="7684392at2"/>
<protein>
    <submittedName>
        <fullName evidence="1">Uncharacterized protein</fullName>
    </submittedName>
</protein>
<evidence type="ECO:0000313" key="1">
    <source>
        <dbReference type="EMBL" id="SDE44112.1"/>
    </source>
</evidence>
<dbReference type="EMBL" id="FNAT01000002">
    <property type="protein sequence ID" value="SDE44112.1"/>
    <property type="molecule type" value="Genomic_DNA"/>
</dbReference>
<gene>
    <name evidence="1" type="ORF">SAMN04488567_1689</name>
</gene>
<evidence type="ECO:0000313" key="2">
    <source>
        <dbReference type="Proteomes" id="UP000198922"/>
    </source>
</evidence>
<dbReference type="AlphaFoldDB" id="A0A1G7CXP6"/>
<accession>A0A1G7CXP6</accession>
<organism evidence="1 2">
    <name type="scientific">Limimaricola pyoseonensis</name>
    <dbReference type="NCBI Taxonomy" id="521013"/>
    <lineage>
        <taxon>Bacteria</taxon>
        <taxon>Pseudomonadati</taxon>
        <taxon>Pseudomonadota</taxon>
        <taxon>Alphaproteobacteria</taxon>
        <taxon>Rhodobacterales</taxon>
        <taxon>Paracoccaceae</taxon>
        <taxon>Limimaricola</taxon>
    </lineage>
</organism>